<comment type="caution">
    <text evidence="1">The sequence shown here is derived from an EMBL/GenBank/DDBJ whole genome shotgun (WGS) entry which is preliminary data.</text>
</comment>
<proteinExistence type="predicted"/>
<evidence type="ECO:0000313" key="2">
    <source>
        <dbReference type="Proteomes" id="UP000032900"/>
    </source>
</evidence>
<dbReference type="AlphaFoldDB" id="A0A0E9LUA4"/>
<gene>
    <name evidence="1" type="ORF">JCM15548_1998</name>
</gene>
<accession>A0A0E9LUA4</accession>
<dbReference type="EMBL" id="BAZW01000005">
    <property type="protein sequence ID" value="GAO28863.1"/>
    <property type="molecule type" value="Genomic_DNA"/>
</dbReference>
<dbReference type="STRING" id="1236989.JCM15548_1998"/>
<evidence type="ECO:0000313" key="1">
    <source>
        <dbReference type="EMBL" id="GAO28863.1"/>
    </source>
</evidence>
<reference evidence="1 2" key="1">
    <citation type="journal article" date="2015" name="Microbes Environ.">
        <title>Distribution and evolution of nitrogen fixation genes in the phylum bacteroidetes.</title>
        <authorList>
            <person name="Inoue J."/>
            <person name="Oshima K."/>
            <person name="Suda W."/>
            <person name="Sakamoto M."/>
            <person name="Iino T."/>
            <person name="Noda S."/>
            <person name="Hongoh Y."/>
            <person name="Hattori M."/>
            <person name="Ohkuma M."/>
        </authorList>
    </citation>
    <scope>NUCLEOTIDE SEQUENCE [LARGE SCALE GENOMIC DNA]</scope>
    <source>
        <strain evidence="1">JCM 15548</strain>
    </source>
</reference>
<sequence length="60" mass="6847">MAWEGMPLPPLKVEGRYLTDTHGNVVNLHGFAQTYSPWFNERGTKWNNYDVAGCLTYNQG</sequence>
<name>A0A0E9LUA4_9BACT</name>
<keyword evidence="2" id="KW-1185">Reference proteome</keyword>
<protein>
    <submittedName>
        <fullName evidence="1">Chitin binding protein</fullName>
    </submittedName>
</protein>
<organism evidence="1 2">
    <name type="scientific">Geofilum rubicundum JCM 15548</name>
    <dbReference type="NCBI Taxonomy" id="1236989"/>
    <lineage>
        <taxon>Bacteria</taxon>
        <taxon>Pseudomonadati</taxon>
        <taxon>Bacteroidota</taxon>
        <taxon>Bacteroidia</taxon>
        <taxon>Marinilabiliales</taxon>
        <taxon>Marinilabiliaceae</taxon>
        <taxon>Geofilum</taxon>
    </lineage>
</organism>
<dbReference type="Proteomes" id="UP000032900">
    <property type="component" value="Unassembled WGS sequence"/>
</dbReference>